<proteinExistence type="inferred from homology"/>
<dbReference type="PROSITE" id="PS51257">
    <property type="entry name" value="PROKAR_LIPOPROTEIN"/>
    <property type="match status" value="1"/>
</dbReference>
<evidence type="ECO:0000313" key="7">
    <source>
        <dbReference type="Proteomes" id="UP000032633"/>
    </source>
</evidence>
<reference evidence="7" key="2">
    <citation type="submission" date="2015-03" db="EMBL/GenBank/DDBJ databases">
        <title>Genome sequence of Paenibacillus beijingensis strain DSM 24997T.</title>
        <authorList>
            <person name="Kwak Y."/>
            <person name="Shin J.-H."/>
        </authorList>
    </citation>
    <scope>NUCLEOTIDE SEQUENCE [LARGE SCALE GENOMIC DNA]</scope>
    <source>
        <strain evidence="7">DSM 24997</strain>
    </source>
</reference>
<keyword evidence="7" id="KW-1185">Reference proteome</keyword>
<evidence type="ECO:0000256" key="2">
    <source>
        <dbReference type="ARBA" id="ARBA00022729"/>
    </source>
</evidence>
<reference evidence="6 7" key="1">
    <citation type="journal article" date="2015" name="J. Biotechnol.">
        <title>Complete genome sequence of Paenibacillus beijingensis 7188(T) (=DSM 24997(T)), a novel rhizobacterium from jujube garden soil.</title>
        <authorList>
            <person name="Kwak Y."/>
            <person name="Shin J.H."/>
        </authorList>
    </citation>
    <scope>NUCLEOTIDE SEQUENCE [LARGE SCALE GENOMIC DNA]</scope>
    <source>
        <strain evidence="6 7">DSM 24997</strain>
    </source>
</reference>
<dbReference type="CDD" id="cd01143">
    <property type="entry name" value="YvrC"/>
    <property type="match status" value="1"/>
</dbReference>
<dbReference type="PANTHER" id="PTHR30535">
    <property type="entry name" value="VITAMIN B12-BINDING PROTEIN"/>
    <property type="match status" value="1"/>
</dbReference>
<dbReference type="Proteomes" id="UP000032633">
    <property type="component" value="Chromosome"/>
</dbReference>
<dbReference type="OrthoDB" id="9816357at2"/>
<dbReference type="KEGG" id="pbj:VN24_21350"/>
<dbReference type="HOGENOM" id="CLU_038034_2_5_9"/>
<feature type="domain" description="Fe/B12 periplasmic-binding" evidence="5">
    <location>
        <begin position="93"/>
        <end position="338"/>
    </location>
</feature>
<dbReference type="InterPro" id="IPR002491">
    <property type="entry name" value="ABC_transptr_periplasmic_BD"/>
</dbReference>
<evidence type="ECO:0000256" key="4">
    <source>
        <dbReference type="SAM" id="SignalP"/>
    </source>
</evidence>
<dbReference type="STRING" id="1126833.VN24_21350"/>
<name>A0A0D5NNE0_9BACL</name>
<comment type="similarity">
    <text evidence="1">Belongs to the bacterial solute-binding protein 8 family.</text>
</comment>
<evidence type="ECO:0000256" key="1">
    <source>
        <dbReference type="ARBA" id="ARBA00008814"/>
    </source>
</evidence>
<dbReference type="Gene3D" id="3.40.50.1980">
    <property type="entry name" value="Nitrogenase molybdenum iron protein domain"/>
    <property type="match status" value="2"/>
</dbReference>
<dbReference type="PATRIC" id="fig|1126833.4.peg.4688"/>
<dbReference type="RefSeq" id="WP_045672080.1">
    <property type="nucleotide sequence ID" value="NZ_CP011058.1"/>
</dbReference>
<dbReference type="SUPFAM" id="SSF53807">
    <property type="entry name" value="Helical backbone' metal receptor"/>
    <property type="match status" value="1"/>
</dbReference>
<dbReference type="NCBIfam" id="NF038402">
    <property type="entry name" value="TroA_like"/>
    <property type="match status" value="1"/>
</dbReference>
<evidence type="ECO:0000256" key="3">
    <source>
        <dbReference type="SAM" id="MobiDB-lite"/>
    </source>
</evidence>
<dbReference type="GO" id="GO:0071281">
    <property type="term" value="P:cellular response to iron ion"/>
    <property type="evidence" value="ECO:0007669"/>
    <property type="project" value="TreeGrafter"/>
</dbReference>
<evidence type="ECO:0000259" key="5">
    <source>
        <dbReference type="PROSITE" id="PS50983"/>
    </source>
</evidence>
<dbReference type="InterPro" id="IPR054828">
    <property type="entry name" value="Vit_B12_bind_prot"/>
</dbReference>
<feature type="chain" id="PRO_5038850283" evidence="4">
    <location>
        <begin position="26"/>
        <end position="340"/>
    </location>
</feature>
<dbReference type="InterPro" id="IPR050902">
    <property type="entry name" value="ABC_Transporter_SBP"/>
</dbReference>
<protein>
    <submittedName>
        <fullName evidence="6">ABC transporter substrate-binding protein</fullName>
    </submittedName>
</protein>
<feature type="signal peptide" evidence="4">
    <location>
        <begin position="1"/>
        <end position="25"/>
    </location>
</feature>
<evidence type="ECO:0000313" key="6">
    <source>
        <dbReference type="EMBL" id="AJY76655.1"/>
    </source>
</evidence>
<keyword evidence="2 4" id="KW-0732">Signal</keyword>
<gene>
    <name evidence="6" type="ORF">VN24_21350</name>
</gene>
<dbReference type="Pfam" id="PF01497">
    <property type="entry name" value="Peripla_BP_2"/>
    <property type="match status" value="1"/>
</dbReference>
<organism evidence="6 7">
    <name type="scientific">Paenibacillus beijingensis</name>
    <dbReference type="NCBI Taxonomy" id="1126833"/>
    <lineage>
        <taxon>Bacteria</taxon>
        <taxon>Bacillati</taxon>
        <taxon>Bacillota</taxon>
        <taxon>Bacilli</taxon>
        <taxon>Bacillales</taxon>
        <taxon>Paenibacillaceae</taxon>
        <taxon>Paenibacillus</taxon>
    </lineage>
</organism>
<dbReference type="PROSITE" id="PS50983">
    <property type="entry name" value="FE_B12_PBP"/>
    <property type="match status" value="1"/>
</dbReference>
<accession>A0A0D5NNE0</accession>
<dbReference type="PANTHER" id="PTHR30535:SF34">
    <property type="entry name" value="MOLYBDATE-BINDING PROTEIN MOLA"/>
    <property type="match status" value="1"/>
</dbReference>
<dbReference type="AlphaFoldDB" id="A0A0D5NNE0"/>
<dbReference type="EMBL" id="CP011058">
    <property type="protein sequence ID" value="AJY76655.1"/>
    <property type="molecule type" value="Genomic_DNA"/>
</dbReference>
<feature type="region of interest" description="Disordered" evidence="3">
    <location>
        <begin position="33"/>
        <end position="66"/>
    </location>
</feature>
<sequence>MKQQAMKSFKLSVAIMIAAVMLLLAACGSGGESGSGASTNGAPANGASQSAASEEPSTGAATGNSADAKTTAYPLTVKDASGTEITFDKAPERVVSLVPSETETLFAIGAGDEVVGVDEYSNYPEEASKKTKIGDLKTNVEAVTALNPDLVVASSTMNAEAIEKLRQLNIKVYASAPKTYDETVDKIGQLGLIMNKQEQSGQVQQHMKDVKQQVTDAVKDAPKTKVYLEFSPGWTVGKGEFMDELVTLAGGTNVAGDQSGWFEVNSEQIVKANPELIVYPKLDGNPILPGIKSRAGWSVIDAVKNNRFAEVPMDPLVRVGPRLADGLLDLAKAIHPDLVK</sequence>
<feature type="compositionally biased region" description="Polar residues" evidence="3">
    <location>
        <begin position="46"/>
        <end position="66"/>
    </location>
</feature>